<evidence type="ECO:0000256" key="2">
    <source>
        <dbReference type="ARBA" id="ARBA00022448"/>
    </source>
</evidence>
<evidence type="ECO:0000313" key="8">
    <source>
        <dbReference type="EMBL" id="CAE0713166.1"/>
    </source>
</evidence>
<evidence type="ECO:0000256" key="4">
    <source>
        <dbReference type="ARBA" id="ARBA00022989"/>
    </source>
</evidence>
<evidence type="ECO:0000256" key="7">
    <source>
        <dbReference type="SAM" id="MobiDB-lite"/>
    </source>
</evidence>
<keyword evidence="4" id="KW-1133">Transmembrane helix</keyword>
<comment type="subcellular location">
    <subcellularLocation>
        <location evidence="1">Membrane</location>
        <topology evidence="1">Multi-pass membrane protein</topology>
    </subcellularLocation>
</comment>
<feature type="compositionally biased region" description="Basic and acidic residues" evidence="7">
    <location>
        <begin position="11"/>
        <end position="23"/>
    </location>
</feature>
<dbReference type="AlphaFoldDB" id="A0A7S4EHD3"/>
<dbReference type="GO" id="GO:0005254">
    <property type="term" value="F:chloride channel activity"/>
    <property type="evidence" value="ECO:0007669"/>
    <property type="project" value="InterPro"/>
</dbReference>
<sequence length="226" mass="24955">MPTNSNGVSDKGWEGKTYRMKTGDDEDKMNNAIGPVLLSSSGLRYLERSEELTHAEVQALLDSNLPPSQYTYMLMQWVAIYATEGFRDGTLVGGDGAERELIRKVTDLRAEYFSIGDLCAGRMPIAYVQLIQILVDILVWMAPFALYSDLGSLSIPLCAILTHFFKGLLELSKSFLDPFGNDGYPNQNIRVDVLVSELNFGAASRWKEAAQSVPVPASRTPPPTLD</sequence>
<keyword evidence="5" id="KW-0406">Ion transport</keyword>
<protein>
    <recommendedName>
        <fullName evidence="9">Bestrophin homolog</fullName>
    </recommendedName>
</protein>
<proteinExistence type="predicted"/>
<name>A0A7S4EHD3_9STRA</name>
<dbReference type="Pfam" id="PF25539">
    <property type="entry name" value="Bestrophin_2"/>
    <property type="match status" value="1"/>
</dbReference>
<accession>A0A7S4EHD3</accession>
<reference evidence="8" key="1">
    <citation type="submission" date="2021-01" db="EMBL/GenBank/DDBJ databases">
        <authorList>
            <person name="Corre E."/>
            <person name="Pelletier E."/>
            <person name="Niang G."/>
            <person name="Scheremetjew M."/>
            <person name="Finn R."/>
            <person name="Kale V."/>
            <person name="Holt S."/>
            <person name="Cochrane G."/>
            <person name="Meng A."/>
            <person name="Brown T."/>
            <person name="Cohen L."/>
        </authorList>
    </citation>
    <scope>NUCLEOTIDE SEQUENCE</scope>
    <source>
        <strain evidence="8">10249 10 AB</strain>
    </source>
</reference>
<organism evidence="8">
    <name type="scientific">Pseudo-nitzschia australis</name>
    <dbReference type="NCBI Taxonomy" id="44445"/>
    <lineage>
        <taxon>Eukaryota</taxon>
        <taxon>Sar</taxon>
        <taxon>Stramenopiles</taxon>
        <taxon>Ochrophyta</taxon>
        <taxon>Bacillariophyta</taxon>
        <taxon>Bacillariophyceae</taxon>
        <taxon>Bacillariophycidae</taxon>
        <taxon>Bacillariales</taxon>
        <taxon>Bacillariaceae</taxon>
        <taxon>Pseudo-nitzschia</taxon>
    </lineage>
</organism>
<keyword evidence="3" id="KW-0812">Transmembrane</keyword>
<keyword evidence="2" id="KW-0813">Transport</keyword>
<dbReference type="InterPro" id="IPR044669">
    <property type="entry name" value="YneE/VCCN1/2-like"/>
</dbReference>
<evidence type="ECO:0000256" key="5">
    <source>
        <dbReference type="ARBA" id="ARBA00023065"/>
    </source>
</evidence>
<evidence type="ECO:0000256" key="3">
    <source>
        <dbReference type="ARBA" id="ARBA00022692"/>
    </source>
</evidence>
<dbReference type="GO" id="GO:0016020">
    <property type="term" value="C:membrane"/>
    <property type="evidence" value="ECO:0007669"/>
    <property type="project" value="UniProtKB-SubCell"/>
</dbReference>
<dbReference type="EMBL" id="HBIX01007624">
    <property type="protein sequence ID" value="CAE0713166.1"/>
    <property type="molecule type" value="Transcribed_RNA"/>
</dbReference>
<evidence type="ECO:0008006" key="9">
    <source>
        <dbReference type="Google" id="ProtNLM"/>
    </source>
</evidence>
<evidence type="ECO:0000256" key="1">
    <source>
        <dbReference type="ARBA" id="ARBA00004141"/>
    </source>
</evidence>
<gene>
    <name evidence="8" type="ORF">PAUS00366_LOCUS5918</name>
</gene>
<keyword evidence="6" id="KW-0472">Membrane</keyword>
<evidence type="ECO:0000256" key="6">
    <source>
        <dbReference type="ARBA" id="ARBA00023136"/>
    </source>
</evidence>
<feature type="region of interest" description="Disordered" evidence="7">
    <location>
        <begin position="1"/>
        <end position="27"/>
    </location>
</feature>